<reference evidence="2 3" key="1">
    <citation type="journal article" date="2019" name="G3 (Bethesda)">
        <title>Sequencing of a Wild Apple (Malus baccata) Genome Unravels the Differences Between Cultivated and Wild Apple Species Regarding Disease Resistance and Cold Tolerance.</title>
        <authorList>
            <person name="Chen X."/>
        </authorList>
    </citation>
    <scope>NUCLEOTIDE SEQUENCE [LARGE SCALE GENOMIC DNA]</scope>
    <source>
        <strain evidence="3">cv. Shandingzi</strain>
        <tissue evidence="2">Leaves</tissue>
    </source>
</reference>
<protein>
    <submittedName>
        <fullName evidence="2">Uncharacterized protein</fullName>
    </submittedName>
</protein>
<gene>
    <name evidence="2" type="ORF">C1H46_025079</name>
</gene>
<keyword evidence="3" id="KW-1185">Reference proteome</keyword>
<proteinExistence type="inferred from homology"/>
<dbReference type="AlphaFoldDB" id="A0A540LSF1"/>
<dbReference type="PANTHER" id="PTHR31175:SF82">
    <property type="entry name" value="AUXIN-RESPONSIVE PROTEIN SAUR65"/>
    <property type="match status" value="1"/>
</dbReference>
<evidence type="ECO:0000313" key="3">
    <source>
        <dbReference type="Proteomes" id="UP000315295"/>
    </source>
</evidence>
<dbReference type="STRING" id="106549.A0A540LSF1"/>
<dbReference type="Proteomes" id="UP000315295">
    <property type="component" value="Unassembled WGS sequence"/>
</dbReference>
<comment type="caution">
    <text evidence="2">The sequence shown here is derived from an EMBL/GenBank/DDBJ whole genome shotgun (WGS) entry which is preliminary data.</text>
</comment>
<dbReference type="InterPro" id="IPR003676">
    <property type="entry name" value="SAUR_fam"/>
</dbReference>
<sequence length="98" mass="11360">MERKTIAYPRDAGNNLVRSTTSTVTEKGTFVVYTTNERHFVLLLSYLSNHIFQELFKMSEEEFGLSRSEPITLPCDSYFMNYMFSLVNRGLTVDMEKA</sequence>
<evidence type="ECO:0000256" key="1">
    <source>
        <dbReference type="ARBA" id="ARBA00006974"/>
    </source>
</evidence>
<dbReference type="PANTHER" id="PTHR31175">
    <property type="entry name" value="AUXIN-RESPONSIVE FAMILY PROTEIN"/>
    <property type="match status" value="1"/>
</dbReference>
<organism evidence="2 3">
    <name type="scientific">Malus baccata</name>
    <name type="common">Siberian crab apple</name>
    <name type="synonym">Pyrus baccata</name>
    <dbReference type="NCBI Taxonomy" id="106549"/>
    <lineage>
        <taxon>Eukaryota</taxon>
        <taxon>Viridiplantae</taxon>
        <taxon>Streptophyta</taxon>
        <taxon>Embryophyta</taxon>
        <taxon>Tracheophyta</taxon>
        <taxon>Spermatophyta</taxon>
        <taxon>Magnoliopsida</taxon>
        <taxon>eudicotyledons</taxon>
        <taxon>Gunneridae</taxon>
        <taxon>Pentapetalae</taxon>
        <taxon>rosids</taxon>
        <taxon>fabids</taxon>
        <taxon>Rosales</taxon>
        <taxon>Rosaceae</taxon>
        <taxon>Amygdaloideae</taxon>
        <taxon>Maleae</taxon>
        <taxon>Malus</taxon>
    </lineage>
</organism>
<evidence type="ECO:0000313" key="2">
    <source>
        <dbReference type="EMBL" id="TQD89358.1"/>
    </source>
</evidence>
<dbReference type="EMBL" id="VIEB01000480">
    <property type="protein sequence ID" value="TQD89358.1"/>
    <property type="molecule type" value="Genomic_DNA"/>
</dbReference>
<comment type="similarity">
    <text evidence="1">Belongs to the ARG7 family.</text>
</comment>
<name>A0A540LSF1_MALBA</name>
<dbReference type="GO" id="GO:0009733">
    <property type="term" value="P:response to auxin"/>
    <property type="evidence" value="ECO:0007669"/>
    <property type="project" value="InterPro"/>
</dbReference>
<dbReference type="Pfam" id="PF02519">
    <property type="entry name" value="Auxin_inducible"/>
    <property type="match status" value="1"/>
</dbReference>
<accession>A0A540LSF1</accession>